<feature type="signal peptide" evidence="5">
    <location>
        <begin position="1"/>
        <end position="24"/>
    </location>
</feature>
<name>A0A9D1P802_9FIRM</name>
<dbReference type="InterPro" id="IPR039424">
    <property type="entry name" value="SBP_5"/>
</dbReference>
<dbReference type="GO" id="GO:0015833">
    <property type="term" value="P:peptide transport"/>
    <property type="evidence" value="ECO:0007669"/>
    <property type="project" value="TreeGrafter"/>
</dbReference>
<dbReference type="CDD" id="cd08504">
    <property type="entry name" value="PBP2_OppA"/>
    <property type="match status" value="1"/>
</dbReference>
<dbReference type="AlphaFoldDB" id="A0A9D1P802"/>
<evidence type="ECO:0000259" key="6">
    <source>
        <dbReference type="Pfam" id="PF00496"/>
    </source>
</evidence>
<dbReference type="Pfam" id="PF00496">
    <property type="entry name" value="SBP_bac_5"/>
    <property type="match status" value="1"/>
</dbReference>
<evidence type="ECO:0000313" key="7">
    <source>
        <dbReference type="EMBL" id="HIV28154.1"/>
    </source>
</evidence>
<dbReference type="InterPro" id="IPR000914">
    <property type="entry name" value="SBP_5_dom"/>
</dbReference>
<sequence length="589" mass="63871">MKKTLALVLSLVMLFAMGAVGASAEGEVVNVMYGGGTPESMDPALNSASAGSNIIRLAFCGLMGTQVVDGVATQAPEMAESYTISDDGLVYTFTLREGLKWSDGSDFFASDFAKSWNRAADPDLGAAYGYLFDYIARNEDGTLNVVADDEARTLTVTLANPCAYFLDLCGFTTYYPVKVDLADSEGAWAVNPETYIGTGPFRMTNFAVDDVAAFEKNPYYWNAENVSLGGVNAYLAEDSVAILAAYESGAADFIESMDPAEFERLNATYPGELVMGEQLGTYYILFNVHKDLSPEGKTLTIQEQSRVRYALGLMINRQDEVDYVTMGGEAPATGFFPNALSDGLNENVRTAEGYGSWYAGTATPSEENPVYTQDMVEAINILIDLGYSYTGSIEEGNIMFTDVPVFEFAFNQNATNSAIVQYVQECWNSVGITATISTEAWATLQTKLGNGDAEASRMGWVADFNDCVNFLEIFISSSGNNYPRLGQDVGDYTRYTENTADAGLGAYWGLEGNQTWAEAYDALVEKIKAESDPEARAAMCAEAEEILMATGAVAPLHFYVNPYMVKPNVQNLAVLVTGDVVWNYVTIAE</sequence>
<comment type="subcellular location">
    <subcellularLocation>
        <location evidence="1">Cell membrane</location>
        <topology evidence="1">Lipid-anchor</topology>
    </subcellularLocation>
</comment>
<evidence type="ECO:0000256" key="5">
    <source>
        <dbReference type="SAM" id="SignalP"/>
    </source>
</evidence>
<dbReference type="PANTHER" id="PTHR30290">
    <property type="entry name" value="PERIPLASMIC BINDING COMPONENT OF ABC TRANSPORTER"/>
    <property type="match status" value="1"/>
</dbReference>
<evidence type="ECO:0000256" key="2">
    <source>
        <dbReference type="ARBA" id="ARBA00005695"/>
    </source>
</evidence>
<comment type="similarity">
    <text evidence="2">Belongs to the bacterial solute-binding protein 5 family.</text>
</comment>
<dbReference type="GO" id="GO:1904680">
    <property type="term" value="F:peptide transmembrane transporter activity"/>
    <property type="evidence" value="ECO:0007669"/>
    <property type="project" value="TreeGrafter"/>
</dbReference>
<protein>
    <submittedName>
        <fullName evidence="7">Peptide ABC transporter substrate-binding protein</fullName>
    </submittedName>
</protein>
<dbReference type="PROSITE" id="PS01040">
    <property type="entry name" value="SBP_BACTERIAL_5"/>
    <property type="match status" value="1"/>
</dbReference>
<evidence type="ECO:0000256" key="3">
    <source>
        <dbReference type="ARBA" id="ARBA00022448"/>
    </source>
</evidence>
<dbReference type="InterPro" id="IPR023765">
    <property type="entry name" value="SBP_5_CS"/>
</dbReference>
<dbReference type="Gene3D" id="3.10.105.10">
    <property type="entry name" value="Dipeptide-binding Protein, Domain 3"/>
    <property type="match status" value="1"/>
</dbReference>
<dbReference type="GO" id="GO:0043190">
    <property type="term" value="C:ATP-binding cassette (ABC) transporter complex"/>
    <property type="evidence" value="ECO:0007669"/>
    <property type="project" value="InterPro"/>
</dbReference>
<dbReference type="PIRSF" id="PIRSF002741">
    <property type="entry name" value="MppA"/>
    <property type="match status" value="1"/>
</dbReference>
<organism evidence="7 8">
    <name type="scientific">Candidatus Ornithocaccomicrobium faecavium</name>
    <dbReference type="NCBI Taxonomy" id="2840890"/>
    <lineage>
        <taxon>Bacteria</taxon>
        <taxon>Bacillati</taxon>
        <taxon>Bacillota</taxon>
        <taxon>Clostridia</taxon>
        <taxon>Candidatus Ornithocaccomicrobium</taxon>
    </lineage>
</organism>
<dbReference type="EMBL" id="DVOT01000167">
    <property type="protein sequence ID" value="HIV28154.1"/>
    <property type="molecule type" value="Genomic_DNA"/>
</dbReference>
<dbReference type="SUPFAM" id="SSF53850">
    <property type="entry name" value="Periplasmic binding protein-like II"/>
    <property type="match status" value="1"/>
</dbReference>
<evidence type="ECO:0000313" key="8">
    <source>
        <dbReference type="Proteomes" id="UP000886884"/>
    </source>
</evidence>
<dbReference type="GO" id="GO:0042597">
    <property type="term" value="C:periplasmic space"/>
    <property type="evidence" value="ECO:0007669"/>
    <property type="project" value="UniProtKB-ARBA"/>
</dbReference>
<dbReference type="Gene3D" id="3.40.190.10">
    <property type="entry name" value="Periplasmic binding protein-like II"/>
    <property type="match status" value="1"/>
</dbReference>
<comment type="caution">
    <text evidence="7">The sequence shown here is derived from an EMBL/GenBank/DDBJ whole genome shotgun (WGS) entry which is preliminary data.</text>
</comment>
<evidence type="ECO:0000256" key="4">
    <source>
        <dbReference type="ARBA" id="ARBA00022729"/>
    </source>
</evidence>
<evidence type="ECO:0000256" key="1">
    <source>
        <dbReference type="ARBA" id="ARBA00004193"/>
    </source>
</evidence>
<dbReference type="Gene3D" id="3.90.76.10">
    <property type="entry name" value="Dipeptide-binding Protein, Domain 1"/>
    <property type="match status" value="1"/>
</dbReference>
<feature type="chain" id="PRO_5039731357" evidence="5">
    <location>
        <begin position="25"/>
        <end position="589"/>
    </location>
</feature>
<reference evidence="7" key="1">
    <citation type="submission" date="2020-10" db="EMBL/GenBank/DDBJ databases">
        <authorList>
            <person name="Gilroy R."/>
        </authorList>
    </citation>
    <scope>NUCLEOTIDE SEQUENCE</scope>
    <source>
        <strain evidence="7">CHK183-6373</strain>
    </source>
</reference>
<dbReference type="PANTHER" id="PTHR30290:SF10">
    <property type="entry name" value="PERIPLASMIC OLIGOPEPTIDE-BINDING PROTEIN-RELATED"/>
    <property type="match status" value="1"/>
</dbReference>
<keyword evidence="4 5" id="KW-0732">Signal</keyword>
<keyword evidence="3" id="KW-0813">Transport</keyword>
<gene>
    <name evidence="7" type="ORF">IAA64_09295</name>
</gene>
<dbReference type="InterPro" id="IPR030678">
    <property type="entry name" value="Peptide/Ni-bd"/>
</dbReference>
<feature type="domain" description="Solute-binding protein family 5" evidence="6">
    <location>
        <begin position="75"/>
        <end position="481"/>
    </location>
</feature>
<proteinExistence type="inferred from homology"/>
<reference evidence="7" key="2">
    <citation type="journal article" date="2021" name="PeerJ">
        <title>Extensive microbial diversity within the chicken gut microbiome revealed by metagenomics and culture.</title>
        <authorList>
            <person name="Gilroy R."/>
            <person name="Ravi A."/>
            <person name="Getino M."/>
            <person name="Pursley I."/>
            <person name="Horton D.L."/>
            <person name="Alikhan N.F."/>
            <person name="Baker D."/>
            <person name="Gharbi K."/>
            <person name="Hall N."/>
            <person name="Watson M."/>
            <person name="Adriaenssens E.M."/>
            <person name="Foster-Nyarko E."/>
            <person name="Jarju S."/>
            <person name="Secka A."/>
            <person name="Antonio M."/>
            <person name="Oren A."/>
            <person name="Chaudhuri R.R."/>
            <person name="La Ragione R."/>
            <person name="Hildebrand F."/>
            <person name="Pallen M.J."/>
        </authorList>
    </citation>
    <scope>NUCLEOTIDE SEQUENCE</scope>
    <source>
        <strain evidence="7">CHK183-6373</strain>
    </source>
</reference>
<accession>A0A9D1P802</accession>
<dbReference type="Proteomes" id="UP000886884">
    <property type="component" value="Unassembled WGS sequence"/>
</dbReference>